<dbReference type="Proteomes" id="UP000193484">
    <property type="component" value="Unassembled WGS sequence"/>
</dbReference>
<evidence type="ECO:0000313" key="2">
    <source>
        <dbReference type="Proteomes" id="UP000193484"/>
    </source>
</evidence>
<organism evidence="1 2">
    <name type="scientific">Mycolicibacterium fallax</name>
    <name type="common">Mycobacterium fallax</name>
    <dbReference type="NCBI Taxonomy" id="1793"/>
    <lineage>
        <taxon>Bacteria</taxon>
        <taxon>Bacillati</taxon>
        <taxon>Actinomycetota</taxon>
        <taxon>Actinomycetes</taxon>
        <taxon>Mycobacteriales</taxon>
        <taxon>Mycobacteriaceae</taxon>
        <taxon>Mycolicibacterium</taxon>
    </lineage>
</organism>
<proteinExistence type="predicted"/>
<dbReference type="InterPro" id="IPR036689">
    <property type="entry name" value="ESAT-6-like_sf"/>
</dbReference>
<keyword evidence="2" id="KW-1185">Reference proteome</keyword>
<protein>
    <submittedName>
        <fullName evidence="1">Uncharacterized protein</fullName>
    </submittedName>
</protein>
<name>A0A1X1RK33_MYCFA</name>
<dbReference type="OrthoDB" id="4749081at2"/>
<evidence type="ECO:0000313" key="1">
    <source>
        <dbReference type="EMBL" id="ORV08027.1"/>
    </source>
</evidence>
<gene>
    <name evidence="1" type="ORF">AWC04_02435</name>
</gene>
<comment type="caution">
    <text evidence="1">The sequence shown here is derived from an EMBL/GenBank/DDBJ whole genome shotgun (WGS) entry which is preliminary data.</text>
</comment>
<reference evidence="1 2" key="1">
    <citation type="submission" date="2016-01" db="EMBL/GenBank/DDBJ databases">
        <title>The new phylogeny of the genus Mycobacterium.</title>
        <authorList>
            <person name="Tarcisio F."/>
            <person name="Conor M."/>
            <person name="Antonella G."/>
            <person name="Elisabetta G."/>
            <person name="Giulia F.S."/>
            <person name="Sara T."/>
            <person name="Anna F."/>
            <person name="Clotilde B."/>
            <person name="Roberto B."/>
            <person name="Veronica D.S."/>
            <person name="Fabio R."/>
            <person name="Monica P."/>
            <person name="Olivier J."/>
            <person name="Enrico T."/>
            <person name="Nicola S."/>
        </authorList>
    </citation>
    <scope>NUCLEOTIDE SEQUENCE [LARGE SCALE GENOMIC DNA]</scope>
    <source>
        <strain evidence="1 2">DSM 44179</strain>
    </source>
</reference>
<accession>A0A1X1RK33</accession>
<sequence>MGQISVQMAALDTVIHALHDVSRQTQENHRESLNVVTRNAENLGGLGGDGFQHAIAVVNQTYAQLNTKLSRVGPAVEAAKETLRSGDAAAGKQYV</sequence>
<dbReference type="RefSeq" id="WP_085092746.1">
    <property type="nucleotide sequence ID" value="NZ_JACKRW010000404.1"/>
</dbReference>
<dbReference type="EMBL" id="LQOJ01000017">
    <property type="protein sequence ID" value="ORV08027.1"/>
    <property type="molecule type" value="Genomic_DNA"/>
</dbReference>
<dbReference type="SUPFAM" id="SSF140453">
    <property type="entry name" value="EsxAB dimer-like"/>
    <property type="match status" value="1"/>
</dbReference>
<dbReference type="AlphaFoldDB" id="A0A1X1RK33"/>
<dbReference type="STRING" id="1793.AWC04_02435"/>